<dbReference type="InterPro" id="IPR002508">
    <property type="entry name" value="MurNAc-LAA_cat"/>
</dbReference>
<sequence>MKTIVFDAGHGGHDNGANGFGLYEKDLCEDRVKRMKIILENEYENVKIILTRSDDTFLELRERAQIANRAGADVFISDHKNAFNGKARGFESFIWNGGVGAATRSLQNIVHRSVYNKIKKYDIPDRGTKQANFSVLRNTKMSAILLEEAFIDNRADNNLLQKKEFSEAYCRGVVEGLAEFLGLKKKADQQNMKSVYKEDDWMSEKLDKATKEVWQPVIERWTDEEKQHNPIGKVWLERIKNDELECKDIIRLLGHERLRGLK</sequence>
<reference evidence="3 4" key="1">
    <citation type="submission" date="2016-10" db="EMBL/GenBank/DDBJ databases">
        <authorList>
            <person name="de Groot N.N."/>
        </authorList>
    </citation>
    <scope>NUCLEOTIDE SEQUENCE [LARGE SCALE GENOMIC DNA]</scope>
    <source>
        <strain evidence="3 4">DSM 21632</strain>
    </source>
</reference>
<dbReference type="SMART" id="SM00646">
    <property type="entry name" value="Ami_3"/>
    <property type="match status" value="1"/>
</dbReference>
<accession>A0A1G8IKR2</accession>
<dbReference type="PANTHER" id="PTHR30404:SF0">
    <property type="entry name" value="N-ACETYLMURAMOYL-L-ALANINE AMIDASE AMIC"/>
    <property type="match status" value="1"/>
</dbReference>
<evidence type="ECO:0000313" key="4">
    <source>
        <dbReference type="Proteomes" id="UP000199163"/>
    </source>
</evidence>
<evidence type="ECO:0000256" key="1">
    <source>
        <dbReference type="ARBA" id="ARBA00022801"/>
    </source>
</evidence>
<dbReference type="SUPFAM" id="SSF53187">
    <property type="entry name" value="Zn-dependent exopeptidases"/>
    <property type="match status" value="1"/>
</dbReference>
<proteinExistence type="predicted"/>
<dbReference type="Pfam" id="PF01520">
    <property type="entry name" value="Amidase_3"/>
    <property type="match status" value="1"/>
</dbReference>
<evidence type="ECO:0000259" key="2">
    <source>
        <dbReference type="SMART" id="SM00646"/>
    </source>
</evidence>
<dbReference type="InterPro" id="IPR050695">
    <property type="entry name" value="N-acetylmuramoyl_amidase_3"/>
</dbReference>
<dbReference type="OrthoDB" id="9763643at2"/>
<dbReference type="STRING" id="568899.SAMN05192534_12464"/>
<feature type="domain" description="MurNAc-LAA" evidence="2">
    <location>
        <begin position="64"/>
        <end position="178"/>
    </location>
</feature>
<dbReference type="Gene3D" id="3.40.630.40">
    <property type="entry name" value="Zn-dependent exopeptidases"/>
    <property type="match status" value="1"/>
</dbReference>
<dbReference type="EMBL" id="FNDK01000024">
    <property type="protein sequence ID" value="SDI19569.1"/>
    <property type="molecule type" value="Genomic_DNA"/>
</dbReference>
<dbReference type="AlphaFoldDB" id="A0A1G8IKR2"/>
<keyword evidence="1" id="KW-0378">Hydrolase</keyword>
<dbReference type="Proteomes" id="UP000199163">
    <property type="component" value="Unassembled WGS sequence"/>
</dbReference>
<dbReference type="RefSeq" id="WP_091275831.1">
    <property type="nucleotide sequence ID" value="NZ_FNDK01000024.1"/>
</dbReference>
<dbReference type="PANTHER" id="PTHR30404">
    <property type="entry name" value="N-ACETYLMURAMOYL-L-ALANINE AMIDASE"/>
    <property type="match status" value="1"/>
</dbReference>
<dbReference type="GO" id="GO:0030288">
    <property type="term" value="C:outer membrane-bounded periplasmic space"/>
    <property type="evidence" value="ECO:0007669"/>
    <property type="project" value="TreeGrafter"/>
</dbReference>
<name>A0A1G8IKR2_9BACI</name>
<gene>
    <name evidence="3" type="ORF">SAMN05192534_12464</name>
</gene>
<organism evidence="3 4">
    <name type="scientific">Alteribacillus persepolensis</name>
    <dbReference type="NCBI Taxonomy" id="568899"/>
    <lineage>
        <taxon>Bacteria</taxon>
        <taxon>Bacillati</taxon>
        <taxon>Bacillota</taxon>
        <taxon>Bacilli</taxon>
        <taxon>Bacillales</taxon>
        <taxon>Bacillaceae</taxon>
        <taxon>Alteribacillus</taxon>
    </lineage>
</organism>
<protein>
    <submittedName>
        <fullName evidence="3">N-acetylmuramoyl-L-alanine amidase</fullName>
    </submittedName>
</protein>
<keyword evidence="4" id="KW-1185">Reference proteome</keyword>
<dbReference type="GO" id="GO:0008745">
    <property type="term" value="F:N-acetylmuramoyl-L-alanine amidase activity"/>
    <property type="evidence" value="ECO:0007669"/>
    <property type="project" value="InterPro"/>
</dbReference>
<dbReference type="CDD" id="cd02696">
    <property type="entry name" value="MurNAc-LAA"/>
    <property type="match status" value="1"/>
</dbReference>
<dbReference type="GO" id="GO:0009253">
    <property type="term" value="P:peptidoglycan catabolic process"/>
    <property type="evidence" value="ECO:0007669"/>
    <property type="project" value="InterPro"/>
</dbReference>
<evidence type="ECO:0000313" key="3">
    <source>
        <dbReference type="EMBL" id="SDI19569.1"/>
    </source>
</evidence>